<dbReference type="EMBL" id="CP046996">
    <property type="protein sequence ID" value="QHA01793.1"/>
    <property type="molecule type" value="Genomic_DNA"/>
</dbReference>
<dbReference type="RefSeq" id="WP_019224924.1">
    <property type="nucleotide sequence ID" value="NZ_CP046996.1"/>
</dbReference>
<dbReference type="Gene3D" id="3.60.15.10">
    <property type="entry name" value="Ribonuclease Z/Hydroxyacylglutathione hydrolase-like"/>
    <property type="match status" value="1"/>
</dbReference>
<dbReference type="Pfam" id="PF12706">
    <property type="entry name" value="Lactamase_B_2"/>
    <property type="match status" value="1"/>
</dbReference>
<dbReference type="InterPro" id="IPR001279">
    <property type="entry name" value="Metallo-B-lactamas"/>
</dbReference>
<gene>
    <name evidence="2" type="ORF">GQ588_14670</name>
</gene>
<evidence type="ECO:0000259" key="1">
    <source>
        <dbReference type="SMART" id="SM00849"/>
    </source>
</evidence>
<dbReference type="SMART" id="SM00849">
    <property type="entry name" value="Lactamase_B"/>
    <property type="match status" value="1"/>
</dbReference>
<dbReference type="InterPro" id="IPR036866">
    <property type="entry name" value="RibonucZ/Hydroxyglut_hydro"/>
</dbReference>
<dbReference type="GO" id="GO:0016787">
    <property type="term" value="F:hydrolase activity"/>
    <property type="evidence" value="ECO:0007669"/>
    <property type="project" value="UniProtKB-KW"/>
</dbReference>
<evidence type="ECO:0000313" key="2">
    <source>
        <dbReference type="EMBL" id="QHA01793.1"/>
    </source>
</evidence>
<dbReference type="PANTHER" id="PTHR47619">
    <property type="entry name" value="METALLO-HYDROLASE YYCJ-RELATED"/>
    <property type="match status" value="1"/>
</dbReference>
<organism evidence="2 3">
    <name type="scientific">Dehalobacter restrictus</name>
    <dbReference type="NCBI Taxonomy" id="55583"/>
    <lineage>
        <taxon>Bacteria</taxon>
        <taxon>Bacillati</taxon>
        <taxon>Bacillota</taxon>
        <taxon>Clostridia</taxon>
        <taxon>Eubacteriales</taxon>
        <taxon>Desulfitobacteriaceae</taxon>
        <taxon>Dehalobacter</taxon>
    </lineage>
</organism>
<dbReference type="AlphaFoldDB" id="A0A857DLW4"/>
<dbReference type="InterPro" id="IPR052533">
    <property type="entry name" value="WalJ/YycJ-like"/>
</dbReference>
<evidence type="ECO:0000313" key="3">
    <source>
        <dbReference type="Proteomes" id="UP000430508"/>
    </source>
</evidence>
<reference evidence="2 3" key="1">
    <citation type="submission" date="2019-12" db="EMBL/GenBank/DDBJ databases">
        <title>Sequence classification of anaerobic respiratory reductive dehalogenases: First we see many, then we see few.</title>
        <authorList>
            <person name="Molenda O."/>
            <person name="Puentes Jacome L.A."/>
            <person name="Cao X."/>
            <person name="Nesbo C.L."/>
            <person name="Tang S."/>
            <person name="Morson N."/>
            <person name="Patron J."/>
            <person name="Lomheim L."/>
            <person name="Wishart D.S."/>
            <person name="Edwards E.A."/>
        </authorList>
    </citation>
    <scope>NUCLEOTIDE SEQUENCE [LARGE SCALE GENOMIC DNA]</scope>
    <source>
        <strain evidence="2 3">12DCA</strain>
    </source>
</reference>
<dbReference type="SUPFAM" id="SSF56281">
    <property type="entry name" value="Metallo-hydrolase/oxidoreductase"/>
    <property type="match status" value="1"/>
</dbReference>
<accession>A0A857DLW4</accession>
<feature type="domain" description="Metallo-beta-lactamase" evidence="1">
    <location>
        <begin position="11"/>
        <end position="189"/>
    </location>
</feature>
<keyword evidence="2" id="KW-0378">Hydrolase</keyword>
<protein>
    <submittedName>
        <fullName evidence="2">MBL fold metallo-hydrolase</fullName>
    </submittedName>
</protein>
<proteinExistence type="predicted"/>
<dbReference type="Proteomes" id="UP000430508">
    <property type="component" value="Chromosome"/>
</dbReference>
<sequence>MYFATLASGSSGNAICVGEENRSLLVDCGIAAKRVLTNLEMIDIAAPQLEGIIITHEHSDHVKGAGVLARKLKIPVYATAGIWQEIEMVLGDINSEQKRIIDRDIYLAGMDVKLFPTSHDSRESYGLKITGKTHTLGIATDSGIVTEEMHRNLRGCDAYVVEANHDLETLWHGRYPYYLKKRVSGNAGHLSNVQLAEALTEWLDENTQKVVLAHLSEENNTPQMALSTVVEMLRDSQAKKKCANLKIRVAPRHYPHQLITLG</sequence>
<name>A0A857DLW4_9FIRM</name>
<dbReference type="PANTHER" id="PTHR47619:SF1">
    <property type="entry name" value="EXODEOXYRIBONUCLEASE WALJ"/>
    <property type="match status" value="1"/>
</dbReference>